<evidence type="ECO:0000313" key="1">
    <source>
        <dbReference type="EMBL" id="UOG73568.1"/>
    </source>
</evidence>
<organism evidence="1 2">
    <name type="scientific">Hymenobacter tibetensis</name>
    <dbReference type="NCBI Taxonomy" id="497967"/>
    <lineage>
        <taxon>Bacteria</taxon>
        <taxon>Pseudomonadati</taxon>
        <taxon>Bacteroidota</taxon>
        <taxon>Cytophagia</taxon>
        <taxon>Cytophagales</taxon>
        <taxon>Hymenobacteraceae</taxon>
        <taxon>Hymenobacter</taxon>
    </lineage>
</organism>
<dbReference type="RefSeq" id="WP_243796151.1">
    <property type="nucleotide sequence ID" value="NZ_CP094669.1"/>
</dbReference>
<accession>A0ABY4D0U0</accession>
<gene>
    <name evidence="1" type="ORF">MTX78_15720</name>
</gene>
<name>A0ABY4D0U0_9BACT</name>
<reference evidence="1 2" key="1">
    <citation type="submission" date="2022-03" db="EMBL/GenBank/DDBJ databases">
        <title>Hymenobactersp. isolated from the air.</title>
        <authorList>
            <person name="Won M."/>
            <person name="Kwon S.-W."/>
        </authorList>
    </citation>
    <scope>NUCLEOTIDE SEQUENCE [LARGE SCALE GENOMIC DNA]</scope>
    <source>
        <strain evidence="1 2">KACC 21982</strain>
    </source>
</reference>
<evidence type="ECO:0000313" key="2">
    <source>
        <dbReference type="Proteomes" id="UP000831113"/>
    </source>
</evidence>
<protein>
    <submittedName>
        <fullName evidence="1">Uncharacterized protein</fullName>
    </submittedName>
</protein>
<keyword evidence="2" id="KW-1185">Reference proteome</keyword>
<sequence length="190" mass="21793">MMEQALRQHISHPLNQVLGLRLEKVVYHDVFPVECLTTNNNGTDILSHQLELIFADGATIYLSWINVAGWMTYSLGIARESFCTDTERYTPSSVYWQHCIGQPLTSFEVYGHQEETWTEQGPEGKKEDTFYNEPHLVILHFASHQVGVANWYAEDNFVPQLPIGDDVWILFNPQEIAEHIKALGFDKLEA</sequence>
<dbReference type="EMBL" id="CP094669">
    <property type="protein sequence ID" value="UOG73568.1"/>
    <property type="molecule type" value="Genomic_DNA"/>
</dbReference>
<proteinExistence type="predicted"/>
<dbReference type="Proteomes" id="UP000831113">
    <property type="component" value="Chromosome"/>
</dbReference>